<dbReference type="HOGENOM" id="CLU_1179439_0_0_6"/>
<gene>
    <name evidence="2" type="ORF">YC6258_03327</name>
</gene>
<dbReference type="OrthoDB" id="6193893at2"/>
<feature type="coiled-coil region" evidence="1">
    <location>
        <begin position="25"/>
        <end position="52"/>
    </location>
</feature>
<reference evidence="2 3" key="1">
    <citation type="submission" date="2014-01" db="EMBL/GenBank/DDBJ databases">
        <title>Full genme sequencing of cellulolytic bacterium Gynuella sunshinyii YC6258T gen. nov., sp. nov.</title>
        <authorList>
            <person name="Khan H."/>
            <person name="Chung E.J."/>
            <person name="Chung Y.R."/>
        </authorList>
    </citation>
    <scope>NUCLEOTIDE SEQUENCE [LARGE SCALE GENOMIC DNA]</scope>
    <source>
        <strain evidence="2 3">YC6258</strain>
    </source>
</reference>
<sequence length="231" mass="26891">MVWLTLLVFTLFLLMVFGLWISKKAAIREQQERELKAKLRKLKQLANDTEDIINVLKHYDGDPALLAIISEYFLSEHEQRAALAPHDRSVTSELERARLMCEELNGEAIEAEVPTNDRQIAELKRYAVKTYKLLRYMRHRHVISDHDMMAHTHRLRKKVLTLEVQAYLNQGEKSQKEEDYISAANYYKHAKDLLLSSDISYDGKTQEIKRISKLISGIFASEEDKKEDSEA</sequence>
<name>A0A0C5VPN5_9GAMM</name>
<protein>
    <submittedName>
        <fullName evidence="2">Uncharacterized protein</fullName>
    </submittedName>
</protein>
<dbReference type="KEGG" id="gsn:YC6258_03327"/>
<organism evidence="2 3">
    <name type="scientific">Gynuella sunshinyii YC6258</name>
    <dbReference type="NCBI Taxonomy" id="1445510"/>
    <lineage>
        <taxon>Bacteria</taxon>
        <taxon>Pseudomonadati</taxon>
        <taxon>Pseudomonadota</taxon>
        <taxon>Gammaproteobacteria</taxon>
        <taxon>Oceanospirillales</taxon>
        <taxon>Saccharospirillaceae</taxon>
        <taxon>Gynuella</taxon>
    </lineage>
</organism>
<dbReference type="AlphaFoldDB" id="A0A0C5VPN5"/>
<keyword evidence="1" id="KW-0175">Coiled coil</keyword>
<dbReference type="EMBL" id="CP007142">
    <property type="protein sequence ID" value="AJQ95363.1"/>
    <property type="molecule type" value="Genomic_DNA"/>
</dbReference>
<proteinExistence type="predicted"/>
<evidence type="ECO:0000313" key="2">
    <source>
        <dbReference type="EMBL" id="AJQ95363.1"/>
    </source>
</evidence>
<accession>A0A0C5VPN5</accession>
<dbReference type="RefSeq" id="WP_044617685.1">
    <property type="nucleotide sequence ID" value="NZ_CP007142.1"/>
</dbReference>
<evidence type="ECO:0000256" key="1">
    <source>
        <dbReference type="SAM" id="Coils"/>
    </source>
</evidence>
<keyword evidence="3" id="KW-1185">Reference proteome</keyword>
<dbReference type="Proteomes" id="UP000032266">
    <property type="component" value="Chromosome"/>
</dbReference>
<evidence type="ECO:0000313" key="3">
    <source>
        <dbReference type="Proteomes" id="UP000032266"/>
    </source>
</evidence>